<proteinExistence type="predicted"/>
<feature type="transmembrane region" description="Helical" evidence="1">
    <location>
        <begin position="111"/>
        <end position="129"/>
    </location>
</feature>
<dbReference type="EMBL" id="HACG01017045">
    <property type="protein sequence ID" value="CEK63910.1"/>
    <property type="molecule type" value="Transcribed_RNA"/>
</dbReference>
<sequence length="130" mass="14902">FIMRLMCAQAAVLSQDFSLLQDITIESDEYFEWRFLAQETCASRYVFPGGDGAQMKNTFSWWLTTGAREEQICIKLFDQKAIYRALTQCCPTFLYIRAHLITECGGKGRHVVVDIIIIIINITLIVTLIQ</sequence>
<feature type="non-terminal residue" evidence="2">
    <location>
        <position position="1"/>
    </location>
</feature>
<evidence type="ECO:0000313" key="2">
    <source>
        <dbReference type="EMBL" id="CEK63910.1"/>
    </source>
</evidence>
<keyword evidence="1" id="KW-0812">Transmembrane</keyword>
<keyword evidence="1" id="KW-1133">Transmembrane helix</keyword>
<protein>
    <submittedName>
        <fullName evidence="2">Uncharacterized protein</fullName>
    </submittedName>
</protein>
<feature type="non-terminal residue" evidence="2">
    <location>
        <position position="130"/>
    </location>
</feature>
<organism evidence="2">
    <name type="scientific">Arion vulgaris</name>
    <dbReference type="NCBI Taxonomy" id="1028688"/>
    <lineage>
        <taxon>Eukaryota</taxon>
        <taxon>Metazoa</taxon>
        <taxon>Spiralia</taxon>
        <taxon>Lophotrochozoa</taxon>
        <taxon>Mollusca</taxon>
        <taxon>Gastropoda</taxon>
        <taxon>Heterobranchia</taxon>
        <taxon>Euthyneura</taxon>
        <taxon>Panpulmonata</taxon>
        <taxon>Eupulmonata</taxon>
        <taxon>Stylommatophora</taxon>
        <taxon>Helicina</taxon>
        <taxon>Arionoidea</taxon>
        <taxon>Arionidae</taxon>
        <taxon>Arion</taxon>
    </lineage>
</organism>
<reference evidence="2" key="1">
    <citation type="submission" date="2014-12" db="EMBL/GenBank/DDBJ databases">
        <title>Insight into the proteome of Arion vulgaris.</title>
        <authorList>
            <person name="Aradska J."/>
            <person name="Bulat T."/>
            <person name="Smidak R."/>
            <person name="Sarate P."/>
            <person name="Gangsoo J."/>
            <person name="Sialana F."/>
            <person name="Bilban M."/>
            <person name="Lubec G."/>
        </authorList>
    </citation>
    <scope>NUCLEOTIDE SEQUENCE</scope>
    <source>
        <tissue evidence="2">Skin</tissue>
    </source>
</reference>
<evidence type="ECO:0000256" key="1">
    <source>
        <dbReference type="SAM" id="Phobius"/>
    </source>
</evidence>
<name>A0A0B6Z876_9EUPU</name>
<accession>A0A0B6Z876</accession>
<keyword evidence="1" id="KW-0472">Membrane</keyword>
<gene>
    <name evidence="2" type="primary">ORF49932</name>
</gene>
<dbReference type="AlphaFoldDB" id="A0A0B6Z876"/>